<evidence type="ECO:0000313" key="3">
    <source>
        <dbReference type="Proteomes" id="UP000186922"/>
    </source>
</evidence>
<proteinExistence type="predicted"/>
<reference evidence="2 3" key="1">
    <citation type="journal article" date="2016" name="Nat. Commun.">
        <title>Extremotolerant tardigrade genome and improved radiotolerance of human cultured cells by tardigrade-unique protein.</title>
        <authorList>
            <person name="Hashimoto T."/>
            <person name="Horikawa D.D."/>
            <person name="Saito Y."/>
            <person name="Kuwahara H."/>
            <person name="Kozuka-Hata H."/>
            <person name="Shin-I T."/>
            <person name="Minakuchi Y."/>
            <person name="Ohishi K."/>
            <person name="Motoyama A."/>
            <person name="Aizu T."/>
            <person name="Enomoto A."/>
            <person name="Kondo K."/>
            <person name="Tanaka S."/>
            <person name="Hara Y."/>
            <person name="Koshikawa S."/>
            <person name="Sagara H."/>
            <person name="Miura T."/>
            <person name="Yokobori S."/>
            <person name="Miyagawa K."/>
            <person name="Suzuki Y."/>
            <person name="Kubo T."/>
            <person name="Oyama M."/>
            <person name="Kohara Y."/>
            <person name="Fujiyama A."/>
            <person name="Arakawa K."/>
            <person name="Katayama T."/>
            <person name="Toyoda A."/>
            <person name="Kunieda T."/>
        </authorList>
    </citation>
    <scope>NUCLEOTIDE SEQUENCE [LARGE SCALE GENOMIC DNA]</scope>
    <source>
        <strain evidence="2 3">YOKOZUNA-1</strain>
    </source>
</reference>
<feature type="region of interest" description="Disordered" evidence="1">
    <location>
        <begin position="30"/>
        <end position="139"/>
    </location>
</feature>
<feature type="compositionally biased region" description="Basic and acidic residues" evidence="1">
    <location>
        <begin position="34"/>
        <end position="44"/>
    </location>
</feature>
<accession>A0A1D1V0F0</accession>
<evidence type="ECO:0000256" key="1">
    <source>
        <dbReference type="SAM" id="MobiDB-lite"/>
    </source>
</evidence>
<keyword evidence="3" id="KW-1185">Reference proteome</keyword>
<protein>
    <submittedName>
        <fullName evidence="2">Uncharacterized protein</fullName>
    </submittedName>
</protein>
<evidence type="ECO:0000313" key="2">
    <source>
        <dbReference type="EMBL" id="GAU91928.1"/>
    </source>
</evidence>
<dbReference type="AlphaFoldDB" id="A0A1D1V0F0"/>
<dbReference type="Proteomes" id="UP000186922">
    <property type="component" value="Unassembled WGS sequence"/>
</dbReference>
<gene>
    <name evidence="2" type="primary">RvY_04086</name>
    <name evidence="2" type="synonym">RvY_04086.4</name>
    <name evidence="2" type="ORF">RvY_04086-4</name>
</gene>
<comment type="caution">
    <text evidence="2">The sequence shown here is derived from an EMBL/GenBank/DDBJ whole genome shotgun (WGS) entry which is preliminary data.</text>
</comment>
<dbReference type="EMBL" id="BDGG01000002">
    <property type="protein sequence ID" value="GAU91928.1"/>
    <property type="molecule type" value="Genomic_DNA"/>
</dbReference>
<organism evidence="2 3">
    <name type="scientific">Ramazzottius varieornatus</name>
    <name type="common">Water bear</name>
    <name type="synonym">Tardigrade</name>
    <dbReference type="NCBI Taxonomy" id="947166"/>
    <lineage>
        <taxon>Eukaryota</taxon>
        <taxon>Metazoa</taxon>
        <taxon>Ecdysozoa</taxon>
        <taxon>Tardigrada</taxon>
        <taxon>Eutardigrada</taxon>
        <taxon>Parachela</taxon>
        <taxon>Hypsibioidea</taxon>
        <taxon>Ramazzottiidae</taxon>
        <taxon>Ramazzottius</taxon>
    </lineage>
</organism>
<feature type="compositionally biased region" description="Low complexity" evidence="1">
    <location>
        <begin position="77"/>
        <end position="137"/>
    </location>
</feature>
<sequence>MEMLYDAQISATCSELLTLQMRLFRCSCGSRPEQTIKPDVDGRGTRSQRTIRLRQRERSSRTLSTVVRHRQRRSSRSESQSTEETTSWSTTTSAFSPCRSPSKWSATSTSASASSPARSSSKWGSTTTATPTSTSRSWPCTARVFSRQDSGLQQRLAIPHFRWDLQQLAATIMGFQRLSTSPHDQTVVVPGWYIDTPRILRDITAFSACAVAISSRSQYCTVKEQRFRGPGHNFHAGPVCAVHCSRHSQHSGGKGSRPDQL</sequence>
<name>A0A1D1V0F0_RAMVA</name>